<name>A0A1Z9YWY4_9GAMM</name>
<evidence type="ECO:0000313" key="3">
    <source>
        <dbReference type="Proteomes" id="UP000196536"/>
    </source>
</evidence>
<accession>A0A1Z9YWY4</accession>
<evidence type="ECO:0000313" key="2">
    <source>
        <dbReference type="EMBL" id="OUY06703.1"/>
    </source>
</evidence>
<dbReference type="RefSeq" id="WP_087621058.1">
    <property type="nucleotide sequence ID" value="NZ_NEXX01000004.1"/>
</dbReference>
<proteinExistence type="predicted"/>
<sequence>MTFKFTVIAGALAAGVSSVAMADDTALPFPGEITGNIGVYSDYVLRGNTNYLENDGATIQGGIDYAHPSGFYLGYWGSTLDYSLTDSGSRDAFENDFNIGYNGSITEDLGFTVGGTYYYYYESDVDSDVFEVLLGLNYKDFSLTTQTITQDVVWGNAGDTYILGSYSHPLPKDFTLNAAVGLYYYKDSGDYEADLNTTETFNFRHATLGLSHPLGTTGADWSLNYIIGGKTRSDEDLKNKVVLGLSYAF</sequence>
<comment type="caution">
    <text evidence="2">The sequence shown here is derived from an EMBL/GenBank/DDBJ whole genome shotgun (WGS) entry which is preliminary data.</text>
</comment>
<dbReference type="InterPro" id="IPR010239">
    <property type="entry name" value="CHP02001"/>
</dbReference>
<feature type="signal peptide" evidence="1">
    <location>
        <begin position="1"/>
        <end position="22"/>
    </location>
</feature>
<protein>
    <recommendedName>
        <fullName evidence="4">Porin</fullName>
    </recommendedName>
</protein>
<feature type="chain" id="PRO_5012057973" description="Porin" evidence="1">
    <location>
        <begin position="23"/>
        <end position="249"/>
    </location>
</feature>
<keyword evidence="3" id="KW-1185">Reference proteome</keyword>
<dbReference type="Pfam" id="PF09694">
    <property type="entry name" value="Gcw_chp"/>
    <property type="match status" value="1"/>
</dbReference>
<evidence type="ECO:0000256" key="1">
    <source>
        <dbReference type="SAM" id="SignalP"/>
    </source>
</evidence>
<dbReference type="AlphaFoldDB" id="A0A1Z9YWY4"/>
<dbReference type="OrthoDB" id="9793561at2"/>
<organism evidence="2 3">
    <name type="scientific">Acinetobacter populi</name>
    <dbReference type="NCBI Taxonomy" id="1582270"/>
    <lineage>
        <taxon>Bacteria</taxon>
        <taxon>Pseudomonadati</taxon>
        <taxon>Pseudomonadota</taxon>
        <taxon>Gammaproteobacteria</taxon>
        <taxon>Moraxellales</taxon>
        <taxon>Moraxellaceae</taxon>
        <taxon>Acinetobacter</taxon>
    </lineage>
</organism>
<keyword evidence="1" id="KW-0732">Signal</keyword>
<dbReference type="EMBL" id="NEXX01000004">
    <property type="protein sequence ID" value="OUY06703.1"/>
    <property type="molecule type" value="Genomic_DNA"/>
</dbReference>
<reference evidence="2 3" key="1">
    <citation type="submission" date="2017-05" db="EMBL/GenBank/DDBJ databases">
        <title>Acinetobacter populi ANC 5415 (= PBJ7), whole genome shotgun sequencing project.</title>
        <authorList>
            <person name="Nemec A."/>
            <person name="Radolfova-Krizova L."/>
        </authorList>
    </citation>
    <scope>NUCLEOTIDE SEQUENCE [LARGE SCALE GENOMIC DNA]</scope>
    <source>
        <strain evidence="2 3">PBJ7</strain>
    </source>
</reference>
<dbReference type="NCBIfam" id="TIGR02001">
    <property type="entry name" value="gcw_chp"/>
    <property type="match status" value="1"/>
</dbReference>
<evidence type="ECO:0008006" key="4">
    <source>
        <dbReference type="Google" id="ProtNLM"/>
    </source>
</evidence>
<dbReference type="Proteomes" id="UP000196536">
    <property type="component" value="Unassembled WGS sequence"/>
</dbReference>
<gene>
    <name evidence="2" type="ORF">CAP51_12305</name>
</gene>